<dbReference type="SMART" id="SM00900">
    <property type="entry name" value="FMN_bind"/>
    <property type="match status" value="2"/>
</dbReference>
<dbReference type="PROSITE" id="PS51257">
    <property type="entry name" value="PROKAR_LIPOPROTEIN"/>
    <property type="match status" value="1"/>
</dbReference>
<dbReference type="InterPro" id="IPR027477">
    <property type="entry name" value="Succ_DH/fumarate_Rdtase_cat_sf"/>
</dbReference>
<evidence type="ECO:0000256" key="3">
    <source>
        <dbReference type="ARBA" id="ARBA00008040"/>
    </source>
</evidence>
<keyword evidence="7" id="KW-0274">FAD</keyword>
<dbReference type="PANTHER" id="PTHR43400">
    <property type="entry name" value="FUMARATE REDUCTASE"/>
    <property type="match status" value="1"/>
</dbReference>
<feature type="chain" id="PRO_5047050884" description="Urocanate reductase" evidence="10">
    <location>
        <begin position="23"/>
        <end position="703"/>
    </location>
</feature>
<feature type="domain" description="FMN-binding" evidence="11">
    <location>
        <begin position="139"/>
        <end position="213"/>
    </location>
</feature>
<evidence type="ECO:0000256" key="8">
    <source>
        <dbReference type="ARBA" id="ARBA00023002"/>
    </source>
</evidence>
<dbReference type="InterPro" id="IPR036188">
    <property type="entry name" value="FAD/NAD-bd_sf"/>
</dbReference>
<evidence type="ECO:0000256" key="10">
    <source>
        <dbReference type="SAM" id="SignalP"/>
    </source>
</evidence>
<dbReference type="Proteomes" id="UP000596929">
    <property type="component" value="Unassembled WGS sequence"/>
</dbReference>
<dbReference type="PANTHER" id="PTHR43400:SF7">
    <property type="entry name" value="FAD-DEPENDENT OXIDOREDUCTASE 2 FAD BINDING DOMAIN-CONTAINING PROTEIN"/>
    <property type="match status" value="1"/>
</dbReference>
<gene>
    <name evidence="12" type="ORF">H8S20_04765</name>
</gene>
<comment type="cofactor">
    <cofactor evidence="1">
        <name>FMN</name>
        <dbReference type="ChEBI" id="CHEBI:58210"/>
    </cofactor>
</comment>
<evidence type="ECO:0000313" key="12">
    <source>
        <dbReference type="EMBL" id="MBC5628203.1"/>
    </source>
</evidence>
<evidence type="ECO:0000259" key="11">
    <source>
        <dbReference type="SMART" id="SM00900"/>
    </source>
</evidence>
<evidence type="ECO:0000256" key="6">
    <source>
        <dbReference type="ARBA" id="ARBA00022630"/>
    </source>
</evidence>
<evidence type="ECO:0000256" key="9">
    <source>
        <dbReference type="ARBA" id="ARBA00049922"/>
    </source>
</evidence>
<proteinExistence type="inferred from homology"/>
<keyword evidence="10" id="KW-0732">Signal</keyword>
<comment type="catalytic activity">
    <reaction evidence="9">
        <text>dihydrourocanate + A = urocanate + AH2</text>
        <dbReference type="Rhea" id="RHEA:36059"/>
        <dbReference type="ChEBI" id="CHEBI:13193"/>
        <dbReference type="ChEBI" id="CHEBI:17499"/>
        <dbReference type="ChEBI" id="CHEBI:27247"/>
        <dbReference type="ChEBI" id="CHEBI:72991"/>
        <dbReference type="EC" id="1.3.99.33"/>
    </reaction>
</comment>
<feature type="domain" description="FMN-binding" evidence="11">
    <location>
        <begin position="44"/>
        <end position="118"/>
    </location>
</feature>
<dbReference type="RefSeq" id="WP_051986828.1">
    <property type="nucleotide sequence ID" value="NZ_JACOOO010000005.1"/>
</dbReference>
<dbReference type="Pfam" id="PF00890">
    <property type="entry name" value="FAD_binding_2"/>
    <property type="match status" value="1"/>
</dbReference>
<dbReference type="Pfam" id="PF04205">
    <property type="entry name" value="FMN_bind"/>
    <property type="match status" value="2"/>
</dbReference>
<evidence type="ECO:0000256" key="7">
    <source>
        <dbReference type="ARBA" id="ARBA00022827"/>
    </source>
</evidence>
<accession>A0ABR7DBF3</accession>
<name>A0ABR7DBF3_9CLOT</name>
<evidence type="ECO:0000256" key="5">
    <source>
        <dbReference type="ARBA" id="ARBA00015872"/>
    </source>
</evidence>
<dbReference type="Gene3D" id="3.90.700.10">
    <property type="entry name" value="Succinate dehydrogenase/fumarate reductase flavoprotein, catalytic domain"/>
    <property type="match status" value="1"/>
</dbReference>
<dbReference type="InterPro" id="IPR050315">
    <property type="entry name" value="FAD-oxidoreductase_2"/>
</dbReference>
<dbReference type="Gene3D" id="3.90.1010.20">
    <property type="match status" value="2"/>
</dbReference>
<comment type="caution">
    <text evidence="12">The sequence shown here is derived from an EMBL/GenBank/DDBJ whole genome shotgun (WGS) entry which is preliminary data.</text>
</comment>
<evidence type="ECO:0000256" key="2">
    <source>
        <dbReference type="ARBA" id="ARBA00001974"/>
    </source>
</evidence>
<keyword evidence="8" id="KW-0560">Oxidoreductase</keyword>
<dbReference type="SUPFAM" id="SSF56425">
    <property type="entry name" value="Succinate dehydrogenase/fumarate reductase flavoprotein, catalytic domain"/>
    <property type="match status" value="1"/>
</dbReference>
<dbReference type="PRINTS" id="PR00419">
    <property type="entry name" value="ADXRDTASE"/>
</dbReference>
<organism evidence="12 13">
    <name type="scientific">Clostridium hominis</name>
    <dbReference type="NCBI Taxonomy" id="2763036"/>
    <lineage>
        <taxon>Bacteria</taxon>
        <taxon>Bacillati</taxon>
        <taxon>Bacillota</taxon>
        <taxon>Clostridia</taxon>
        <taxon>Eubacteriales</taxon>
        <taxon>Clostridiaceae</taxon>
        <taxon>Clostridium</taxon>
    </lineage>
</organism>
<dbReference type="SUPFAM" id="SSF51905">
    <property type="entry name" value="FAD/NAD(P)-binding domain"/>
    <property type="match status" value="1"/>
</dbReference>
<dbReference type="InterPro" id="IPR003953">
    <property type="entry name" value="FAD-dep_OxRdtase_2_FAD-bd"/>
</dbReference>
<evidence type="ECO:0000256" key="1">
    <source>
        <dbReference type="ARBA" id="ARBA00001917"/>
    </source>
</evidence>
<comment type="similarity">
    <text evidence="3">Belongs to the FAD-dependent oxidoreductase 2 family. FRD/SDH subfamily.</text>
</comment>
<protein>
    <recommendedName>
        <fullName evidence="5">Urocanate reductase</fullName>
        <ecNumber evidence="4">1.3.99.33</ecNumber>
    </recommendedName>
</protein>
<dbReference type="EMBL" id="JACOOO010000005">
    <property type="protein sequence ID" value="MBC5628203.1"/>
    <property type="molecule type" value="Genomic_DNA"/>
</dbReference>
<feature type="signal peptide" evidence="10">
    <location>
        <begin position="1"/>
        <end position="22"/>
    </location>
</feature>
<keyword evidence="13" id="KW-1185">Reference proteome</keyword>
<sequence length="703" mass="75491">MKRKLITSILIVSMIMSLVSCTNNSGSQAGGQLKAGEYTGTANGFGGEIKAVVTVAGGKITDVVLTGDKETKEIGGAALDQLQKAIIEKNSADIEVVSGATITSNAVIDAINLALNDAKGIETEESTVKDGKYLTKAMGHEDYIYVTTMFKDGAIVSCEVTSHEETMGIGNYATARMPKKIVESQSLNADAVSGATVSSNAVKAAVTQAIKDAGGSVATFQKEVEQAPLSTEVVEEKYDVVVVGAGTAGLITANRLAEEGKNVIVFEKMDIPGGSMATTYSGIMNSYSELGKNYGLGREQESASWNKELLMPVFENYINEEYDRFDKAQPYQNVMMDASGKVVDWLHDMGVGFASMGNFEGGLQYGFTPYLAPGCYQGGAGYALMFLAQRLEQRETKVVYSTPVTELTTNENGDVTGVIAKGKDGKTWNITADAVVMATGGFASNQEMIEEYYPQYAKYKFNSVAASTGEGIKMAEEAGAAIECMGRPLGAFMSEYGSNYELAFMHSSTPGIIVNVNGDQFGNIMKSNHKTLAEALVDPKNGETFYYVFDDSAAESTKDFDAYGLSYKSIFERDQVKRYDSVADAAKELNLPNLEETIKKNNELALAGEADEFGRKGLPYIETRDGIWMLRVIPTFYLTTGGVAIDLDARVLNEEGKAIKGLYAAGDVTGSIEEKDGKEYGNGFDAALTYGYVVADTIIEDLK</sequence>
<evidence type="ECO:0000313" key="13">
    <source>
        <dbReference type="Proteomes" id="UP000596929"/>
    </source>
</evidence>
<reference evidence="12 13" key="1">
    <citation type="submission" date="2020-08" db="EMBL/GenBank/DDBJ databases">
        <title>Genome public.</title>
        <authorList>
            <person name="Liu C."/>
            <person name="Sun Q."/>
        </authorList>
    </citation>
    <scope>NUCLEOTIDE SEQUENCE [LARGE SCALE GENOMIC DNA]</scope>
    <source>
        <strain evidence="12 13">NSJ-6</strain>
    </source>
</reference>
<evidence type="ECO:0000256" key="4">
    <source>
        <dbReference type="ARBA" id="ARBA00013137"/>
    </source>
</evidence>
<dbReference type="Gene3D" id="3.50.50.60">
    <property type="entry name" value="FAD/NAD(P)-binding domain"/>
    <property type="match status" value="1"/>
</dbReference>
<keyword evidence="6" id="KW-0285">Flavoprotein</keyword>
<dbReference type="InterPro" id="IPR007329">
    <property type="entry name" value="FMN-bd"/>
</dbReference>
<dbReference type="EC" id="1.3.99.33" evidence="4"/>
<comment type="cofactor">
    <cofactor evidence="2">
        <name>FAD</name>
        <dbReference type="ChEBI" id="CHEBI:57692"/>
    </cofactor>
</comment>